<accession>A0ABU9CY36</accession>
<sequence length="642" mass="69134">MRREATGRRTVLAASDLAEAANFAGGCMLSTADTDPAPHVTYLPHRHCFAVWHSTPGATPVGESTPIELAVPGADGTIAVRTVGAHLVGANSRELRTAAGPPVDLSAHGWLAILDHLEHTPDVSGVPRALVDALPPAAHAVPNAGGSSVVTAHGAVDALRASLHMQNRLLEQASAFTSRPYQVHGAAWMPTVQEVGGGGILADDMGLGKTLQAIAYMIVGARRGEGSYLVVCPTSLISNWRREIEKFSDGELIVNVYRGPSRTIEQCSHAGAVTVTGYPTLRTDTDRLSEIAWNTVFFDEAHVMKNSRTKIARAARRLKSTTRIALTGTPVENRMDELWALLDLTNPGLLGTRARFTRRFSAPVEQRGSAAALAQLSSAIAPVVLRRTKAEVATDLPPKHHMDVLCPISNEQVTLYNSAVEEAFDTGFGTSRGRGSAVLALLTSLKLICNHPGLVNGDLSRLADRSGKLDRLTDIVEELADSSEAALVFTQYRRTGEILAEHLESLTGVPIPFFHGGLDVDERDRMVDEFQNKDRSPVMVLSLRAAGYGLNLTRASTVIHYDRWWNPAVEAQATDRVHRIGQKSRVTVMALTTEGTLEEHIASLHTRKKAIAGLTESNNEVALAALDDATLRETLSLRAVSR</sequence>
<dbReference type="Proteomes" id="UP001456513">
    <property type="component" value="Unassembled WGS sequence"/>
</dbReference>
<dbReference type="CDD" id="cd18793">
    <property type="entry name" value="SF2_C_SNF"/>
    <property type="match status" value="1"/>
</dbReference>
<name>A0ABU9CY36_9NOCA</name>
<keyword evidence="4" id="KW-0067">ATP-binding</keyword>
<dbReference type="SMART" id="SM00487">
    <property type="entry name" value="DEXDc"/>
    <property type="match status" value="1"/>
</dbReference>
<dbReference type="EMBL" id="JBBPCN010000001">
    <property type="protein sequence ID" value="MEK8071457.1"/>
    <property type="molecule type" value="Genomic_DNA"/>
</dbReference>
<dbReference type="PROSITE" id="PS51194">
    <property type="entry name" value="HELICASE_CTER"/>
    <property type="match status" value="1"/>
</dbReference>
<dbReference type="GO" id="GO:0016787">
    <property type="term" value="F:hydrolase activity"/>
    <property type="evidence" value="ECO:0007669"/>
    <property type="project" value="UniProtKB-KW"/>
</dbReference>
<dbReference type="SUPFAM" id="SSF52540">
    <property type="entry name" value="P-loop containing nucleoside triphosphate hydrolases"/>
    <property type="match status" value="2"/>
</dbReference>
<keyword evidence="5" id="KW-1185">Reference proteome</keyword>
<dbReference type="RefSeq" id="WP_341441243.1">
    <property type="nucleotide sequence ID" value="NZ_JBBPCN010000001.1"/>
</dbReference>
<dbReference type="Pfam" id="PF00176">
    <property type="entry name" value="SNF2-rel_dom"/>
    <property type="match status" value="1"/>
</dbReference>
<proteinExistence type="predicted"/>
<protein>
    <submittedName>
        <fullName evidence="4">DEAD/DEAH box helicase</fullName>
        <ecNumber evidence="4">3.6.4.-</ecNumber>
    </submittedName>
</protein>
<evidence type="ECO:0000259" key="2">
    <source>
        <dbReference type="PROSITE" id="PS51192"/>
    </source>
</evidence>
<feature type="domain" description="Helicase C-terminal" evidence="3">
    <location>
        <begin position="468"/>
        <end position="629"/>
    </location>
</feature>
<dbReference type="InterPro" id="IPR001650">
    <property type="entry name" value="Helicase_C-like"/>
</dbReference>
<dbReference type="Gene3D" id="3.40.50.300">
    <property type="entry name" value="P-loop containing nucleotide triphosphate hydrolases"/>
    <property type="match status" value="1"/>
</dbReference>
<keyword evidence="4" id="KW-0347">Helicase</keyword>
<dbReference type="InterPro" id="IPR014001">
    <property type="entry name" value="Helicase_ATP-bd"/>
</dbReference>
<dbReference type="GO" id="GO:0004386">
    <property type="term" value="F:helicase activity"/>
    <property type="evidence" value="ECO:0007669"/>
    <property type="project" value="UniProtKB-KW"/>
</dbReference>
<dbReference type="Gene3D" id="3.40.50.10810">
    <property type="entry name" value="Tandem AAA-ATPase domain"/>
    <property type="match status" value="1"/>
</dbReference>
<dbReference type="InterPro" id="IPR000330">
    <property type="entry name" value="SNF2_N"/>
</dbReference>
<evidence type="ECO:0000256" key="1">
    <source>
        <dbReference type="ARBA" id="ARBA00022801"/>
    </source>
</evidence>
<reference evidence="4 5" key="1">
    <citation type="submission" date="2024-03" db="EMBL/GenBank/DDBJ databases">
        <title>Rhodococcus navarretei sp. nov. and Pseudarthrobacter quantumdoti sp. nov., two new species with the ability to biosynthesize Quantum Dots isolated from soil samples at Union Glacier, Antarctica.</title>
        <authorList>
            <person name="Vargas M."/>
        </authorList>
    </citation>
    <scope>NUCLEOTIDE SEQUENCE [LARGE SCALE GENOMIC DNA]</scope>
    <source>
        <strain evidence="4 5">EXRC-4A-4</strain>
    </source>
</reference>
<organism evidence="4 5">
    <name type="scientific">Rhodococcus navarretei</name>
    <dbReference type="NCBI Taxonomy" id="3128981"/>
    <lineage>
        <taxon>Bacteria</taxon>
        <taxon>Bacillati</taxon>
        <taxon>Actinomycetota</taxon>
        <taxon>Actinomycetes</taxon>
        <taxon>Mycobacteriales</taxon>
        <taxon>Nocardiaceae</taxon>
        <taxon>Rhodococcus</taxon>
    </lineage>
</organism>
<feature type="domain" description="Helicase ATP-binding" evidence="2">
    <location>
        <begin position="190"/>
        <end position="348"/>
    </location>
</feature>
<dbReference type="PANTHER" id="PTHR10799">
    <property type="entry name" value="SNF2/RAD54 HELICASE FAMILY"/>
    <property type="match status" value="1"/>
</dbReference>
<evidence type="ECO:0000313" key="4">
    <source>
        <dbReference type="EMBL" id="MEK8071457.1"/>
    </source>
</evidence>
<dbReference type="PROSITE" id="PS51192">
    <property type="entry name" value="HELICASE_ATP_BIND_1"/>
    <property type="match status" value="1"/>
</dbReference>
<dbReference type="SMART" id="SM00490">
    <property type="entry name" value="HELICc"/>
    <property type="match status" value="1"/>
</dbReference>
<dbReference type="Pfam" id="PF00271">
    <property type="entry name" value="Helicase_C"/>
    <property type="match status" value="1"/>
</dbReference>
<gene>
    <name evidence="4" type="ORF">AABD04_11500</name>
</gene>
<dbReference type="EC" id="3.6.4.-" evidence="4"/>
<comment type="caution">
    <text evidence="4">The sequence shown here is derived from an EMBL/GenBank/DDBJ whole genome shotgun (WGS) entry which is preliminary data.</text>
</comment>
<keyword evidence="4" id="KW-0547">Nucleotide-binding</keyword>
<keyword evidence="1 4" id="KW-0378">Hydrolase</keyword>
<dbReference type="InterPro" id="IPR038718">
    <property type="entry name" value="SNF2-like_sf"/>
</dbReference>
<dbReference type="InterPro" id="IPR027417">
    <property type="entry name" value="P-loop_NTPase"/>
</dbReference>
<evidence type="ECO:0000313" key="5">
    <source>
        <dbReference type="Proteomes" id="UP001456513"/>
    </source>
</evidence>
<evidence type="ECO:0000259" key="3">
    <source>
        <dbReference type="PROSITE" id="PS51194"/>
    </source>
</evidence>
<dbReference type="InterPro" id="IPR049730">
    <property type="entry name" value="SNF2/RAD54-like_C"/>
</dbReference>